<protein>
    <recommendedName>
        <fullName evidence="1">Prolow-density lipoprotein receptor-related protein 1-like beta-propeller domain-containing protein</fullName>
    </recommendedName>
</protein>
<accession>A0A6J8AEW7</accession>
<dbReference type="SMART" id="SM00135">
    <property type="entry name" value="LY"/>
    <property type="match status" value="3"/>
</dbReference>
<keyword evidence="3" id="KW-1185">Reference proteome</keyword>
<reference evidence="2 3" key="1">
    <citation type="submission" date="2020-06" db="EMBL/GenBank/DDBJ databases">
        <authorList>
            <person name="Li R."/>
            <person name="Bekaert M."/>
        </authorList>
    </citation>
    <scope>NUCLEOTIDE SEQUENCE [LARGE SCALE GENOMIC DNA]</scope>
    <source>
        <strain evidence="3">wild</strain>
    </source>
</reference>
<dbReference type="Gene3D" id="2.120.10.30">
    <property type="entry name" value="TolB, C-terminal domain"/>
    <property type="match status" value="1"/>
</dbReference>
<dbReference type="OrthoDB" id="382013at2759"/>
<dbReference type="SUPFAM" id="SSF63825">
    <property type="entry name" value="YWTD domain"/>
    <property type="match status" value="1"/>
</dbReference>
<evidence type="ECO:0000259" key="1">
    <source>
        <dbReference type="Pfam" id="PF16472"/>
    </source>
</evidence>
<sequence>MNIYRFQYPSKQAYISEYVISADKPIGIAIDPLYDKVYWTEYTTGKLYGCNLNGSNKSLILHDDPLYALTLDYQNRWLYYSTTYPKKIRRIRRCRLDGTEIQTVIDEEATGLSIDFNEERLYWMDFKTGDLKSAYLNGTNNKTVFSTNTTLKNIGISILDSKIYCANFNQLLKVTLSPITSASVIYKGTERIYGLLLYKEKKKWRKSGDVDHYCSEN</sequence>
<dbReference type="EMBL" id="CACVKT020001210">
    <property type="protein sequence ID" value="CAC5365944.1"/>
    <property type="molecule type" value="Genomic_DNA"/>
</dbReference>
<dbReference type="Pfam" id="PF16472">
    <property type="entry name" value="DUF5050"/>
    <property type="match status" value="1"/>
</dbReference>
<dbReference type="InterPro" id="IPR050778">
    <property type="entry name" value="Cueball_EGF_LRP_Nidogen"/>
</dbReference>
<organism evidence="2 3">
    <name type="scientific">Mytilus coruscus</name>
    <name type="common">Sea mussel</name>
    <dbReference type="NCBI Taxonomy" id="42192"/>
    <lineage>
        <taxon>Eukaryota</taxon>
        <taxon>Metazoa</taxon>
        <taxon>Spiralia</taxon>
        <taxon>Lophotrochozoa</taxon>
        <taxon>Mollusca</taxon>
        <taxon>Bivalvia</taxon>
        <taxon>Autobranchia</taxon>
        <taxon>Pteriomorphia</taxon>
        <taxon>Mytilida</taxon>
        <taxon>Mytiloidea</taxon>
        <taxon>Mytilidae</taxon>
        <taxon>Mytilinae</taxon>
        <taxon>Mytilus</taxon>
    </lineage>
</organism>
<proteinExistence type="predicted"/>
<feature type="domain" description="Prolow-density lipoprotein receptor-related protein 1-like beta-propeller" evidence="1">
    <location>
        <begin position="35"/>
        <end position="170"/>
    </location>
</feature>
<dbReference type="PANTHER" id="PTHR46513">
    <property type="entry name" value="VITELLOGENIN RECEPTOR-LIKE PROTEIN-RELATED-RELATED"/>
    <property type="match status" value="1"/>
</dbReference>
<evidence type="ECO:0000313" key="2">
    <source>
        <dbReference type="EMBL" id="CAC5365944.1"/>
    </source>
</evidence>
<dbReference type="InterPro" id="IPR011042">
    <property type="entry name" value="6-blade_b-propeller_TolB-like"/>
</dbReference>
<name>A0A6J8AEW7_MYTCO</name>
<gene>
    <name evidence="2" type="ORF">MCOR_6422</name>
</gene>
<dbReference type="AlphaFoldDB" id="A0A6J8AEW7"/>
<dbReference type="Proteomes" id="UP000507470">
    <property type="component" value="Unassembled WGS sequence"/>
</dbReference>
<evidence type="ECO:0000313" key="3">
    <source>
        <dbReference type="Proteomes" id="UP000507470"/>
    </source>
</evidence>
<dbReference type="InterPro" id="IPR000033">
    <property type="entry name" value="LDLR_classB_rpt"/>
</dbReference>
<dbReference type="InterPro" id="IPR032485">
    <property type="entry name" value="LRP1-like_beta_prop"/>
</dbReference>